<dbReference type="STRING" id="1122169.Lsha_1107"/>
<dbReference type="AlphaFoldDB" id="A0A0W0YZW6"/>
<name>A0A0W0YZW6_9GAMM</name>
<keyword evidence="2" id="KW-1185">Reference proteome</keyword>
<organism evidence="1 2">
    <name type="scientific">Legionella shakespearei DSM 23087</name>
    <dbReference type="NCBI Taxonomy" id="1122169"/>
    <lineage>
        <taxon>Bacteria</taxon>
        <taxon>Pseudomonadati</taxon>
        <taxon>Pseudomonadota</taxon>
        <taxon>Gammaproteobacteria</taxon>
        <taxon>Legionellales</taxon>
        <taxon>Legionellaceae</taxon>
        <taxon>Legionella</taxon>
    </lineage>
</organism>
<dbReference type="EMBL" id="LNYW01000033">
    <property type="protein sequence ID" value="KTD62407.1"/>
    <property type="molecule type" value="Genomic_DNA"/>
</dbReference>
<dbReference type="Proteomes" id="UP000054600">
    <property type="component" value="Unassembled WGS sequence"/>
</dbReference>
<protein>
    <submittedName>
        <fullName evidence="1">Uncharacterized protein</fullName>
    </submittedName>
</protein>
<evidence type="ECO:0000313" key="1">
    <source>
        <dbReference type="EMBL" id="KTD62407.1"/>
    </source>
</evidence>
<accession>A0A0W0YZW6</accession>
<evidence type="ECO:0000313" key="2">
    <source>
        <dbReference type="Proteomes" id="UP000054600"/>
    </source>
</evidence>
<proteinExistence type="predicted"/>
<comment type="caution">
    <text evidence="1">The sequence shown here is derived from an EMBL/GenBank/DDBJ whole genome shotgun (WGS) entry which is preliminary data.</text>
</comment>
<dbReference type="PATRIC" id="fig|1122169.6.peg.1277"/>
<reference evidence="1 2" key="1">
    <citation type="submission" date="2015-11" db="EMBL/GenBank/DDBJ databases">
        <title>Genomic analysis of 38 Legionella species identifies large and diverse effector repertoires.</title>
        <authorList>
            <person name="Burstein D."/>
            <person name="Amaro F."/>
            <person name="Zusman T."/>
            <person name="Lifshitz Z."/>
            <person name="Cohen O."/>
            <person name="Gilbert J.A."/>
            <person name="Pupko T."/>
            <person name="Shuman H.A."/>
            <person name="Segal G."/>
        </authorList>
    </citation>
    <scope>NUCLEOTIDE SEQUENCE [LARGE SCALE GENOMIC DNA]</scope>
    <source>
        <strain evidence="1 2">ATCC 49655</strain>
    </source>
</reference>
<sequence>MGSNIPEEKGYSKLPYFIATPVKKIIVWLAVWEIISGKRAELLIHCLGLRHA</sequence>
<gene>
    <name evidence="1" type="ORF">Lsha_1107</name>
</gene>